<name>A0AAN8ZYC2_HALRR</name>
<evidence type="ECO:0000256" key="15">
    <source>
        <dbReference type="ARBA" id="ARBA00043832"/>
    </source>
</evidence>
<evidence type="ECO:0000256" key="18">
    <source>
        <dbReference type="SAM" id="SignalP"/>
    </source>
</evidence>
<dbReference type="InterPro" id="IPR016274">
    <property type="entry name" value="Histidine_acid_Pase_euk"/>
</dbReference>
<feature type="active site" description="Nucleophile" evidence="16">
    <location>
        <position position="74"/>
    </location>
</feature>
<keyword evidence="17" id="KW-1015">Disulfide bond</keyword>
<dbReference type="PANTHER" id="PTHR20963">
    <property type="entry name" value="MULTIPLE INOSITOL POLYPHOSPHATE PHOSPHATASE-RELATED"/>
    <property type="match status" value="1"/>
</dbReference>
<feature type="disulfide bond" evidence="17">
    <location>
        <begin position="268"/>
        <end position="283"/>
    </location>
</feature>
<evidence type="ECO:0000313" key="20">
    <source>
        <dbReference type="Proteomes" id="UP001381693"/>
    </source>
</evidence>
<feature type="active site" description="Proton donor" evidence="16">
    <location>
        <position position="348"/>
    </location>
</feature>
<sequence length="453" mass="53161">MIHKQNVAIFFVYYFILCCLGSPLCEDIGSETPISHLSTKTAYFNADKDDTNWERFNNEVKDCKAQQVWLLNRHGTRYPTGNDMDRLVRVLPSVAKQVVANYDQGRGCLPDKDVDNLRDWFPPYGPRDKENLQEMGFDELYSIGEYWRDLYPHLFNVEYDPYKFKVDFTVKNRTGQSAYHFMRGMFGDDAIGTIEFPEPHSPNFILRFYKSCPRWLKEVYRNNETTYKERRLFTSGKEFQSVVHAVSARLGFLHPLTPAQIESIYDECRYETAWWPLRKSAWCLPFSTYDFEVMEYHQDLKYYYEDSYGQPLNLETACQAVSNIYSHFSNSINLGRAKFSGIFNFAHDKTIFQVMTRLGLFRPSQHLRHDNFANMKNRVWKTSYLSPFAANLAFVLFGCGDDYRMGTFFQGQPIPLAEKCEGISCHWEEIKSWFEDNADTCNLSKLCMLHDEL</sequence>
<evidence type="ECO:0000256" key="11">
    <source>
        <dbReference type="ARBA" id="ARBA00031642"/>
    </source>
</evidence>
<feature type="disulfide bond" evidence="17">
    <location>
        <begin position="63"/>
        <end position="399"/>
    </location>
</feature>
<comment type="catalytic activity">
    <reaction evidence="13">
        <text>1D-myo-inositol 1,2,4,5,6-pentakisphosphate + H2O = 1D-myo-inositol 1,2,5,6-tetrakisphosphate + phosphate</text>
        <dbReference type="Rhea" id="RHEA:77115"/>
        <dbReference type="ChEBI" id="CHEBI:15377"/>
        <dbReference type="ChEBI" id="CHEBI:43474"/>
        <dbReference type="ChEBI" id="CHEBI:57798"/>
        <dbReference type="ChEBI" id="CHEBI:195535"/>
        <dbReference type="EC" id="3.1.3.62"/>
    </reaction>
    <physiologicalReaction direction="left-to-right" evidence="13">
        <dbReference type="Rhea" id="RHEA:77116"/>
    </physiologicalReaction>
</comment>
<dbReference type="GO" id="GO:0005886">
    <property type="term" value="C:plasma membrane"/>
    <property type="evidence" value="ECO:0007669"/>
    <property type="project" value="UniProtKB-SubCell"/>
</dbReference>
<dbReference type="GO" id="GO:0034417">
    <property type="term" value="F:bisphosphoglycerate 3-phosphatase activity"/>
    <property type="evidence" value="ECO:0007669"/>
    <property type="project" value="UniProtKB-EC"/>
</dbReference>
<keyword evidence="7 18" id="KW-0732">Signal</keyword>
<evidence type="ECO:0000256" key="9">
    <source>
        <dbReference type="ARBA" id="ARBA00023136"/>
    </source>
</evidence>
<organism evidence="19 20">
    <name type="scientific">Halocaridina rubra</name>
    <name type="common">Hawaiian red shrimp</name>
    <dbReference type="NCBI Taxonomy" id="373956"/>
    <lineage>
        <taxon>Eukaryota</taxon>
        <taxon>Metazoa</taxon>
        <taxon>Ecdysozoa</taxon>
        <taxon>Arthropoda</taxon>
        <taxon>Crustacea</taxon>
        <taxon>Multicrustacea</taxon>
        <taxon>Malacostraca</taxon>
        <taxon>Eumalacostraca</taxon>
        <taxon>Eucarida</taxon>
        <taxon>Decapoda</taxon>
        <taxon>Pleocyemata</taxon>
        <taxon>Caridea</taxon>
        <taxon>Atyoidea</taxon>
        <taxon>Atyidae</taxon>
        <taxon>Halocaridina</taxon>
    </lineage>
</organism>
<dbReference type="EC" id="3.1.3.62" evidence="4"/>
<dbReference type="SUPFAM" id="SSF53254">
    <property type="entry name" value="Phosphoglycerate mutase-like"/>
    <property type="match status" value="1"/>
</dbReference>
<comment type="similarity">
    <text evidence="2">Belongs to the histidine acid phosphatase family. MINPP1 subfamily.</text>
</comment>
<reference evidence="19 20" key="1">
    <citation type="submission" date="2023-11" db="EMBL/GenBank/DDBJ databases">
        <title>Halocaridina rubra genome assembly.</title>
        <authorList>
            <person name="Smith C."/>
        </authorList>
    </citation>
    <scope>NUCLEOTIDE SEQUENCE [LARGE SCALE GENOMIC DNA]</scope>
    <source>
        <strain evidence="19">EP-1</strain>
        <tissue evidence="19">Whole</tissue>
    </source>
</reference>
<evidence type="ECO:0000256" key="17">
    <source>
        <dbReference type="PIRSR" id="PIRSR000894-2"/>
    </source>
</evidence>
<keyword evidence="6" id="KW-1003">Cell membrane</keyword>
<evidence type="ECO:0000256" key="1">
    <source>
        <dbReference type="ARBA" id="ARBA00004236"/>
    </source>
</evidence>
<evidence type="ECO:0000256" key="8">
    <source>
        <dbReference type="ARBA" id="ARBA00022801"/>
    </source>
</evidence>
<dbReference type="EC" id="3.1.3.80" evidence="3"/>
<keyword evidence="10" id="KW-0325">Glycoprotein</keyword>
<dbReference type="PANTHER" id="PTHR20963:SF8">
    <property type="entry name" value="MULTIPLE INOSITOL POLYPHOSPHATE PHOSPHATASE 1"/>
    <property type="match status" value="1"/>
</dbReference>
<evidence type="ECO:0000256" key="4">
    <source>
        <dbReference type="ARBA" id="ARBA00013040"/>
    </source>
</evidence>
<proteinExistence type="inferred from homology"/>
<comment type="caution">
    <text evidence="19">The sequence shown here is derived from an EMBL/GenBank/DDBJ whole genome shotgun (WGS) entry which is preliminary data.</text>
</comment>
<dbReference type="InterPro" id="IPR000560">
    <property type="entry name" value="His_Pase_clade-2"/>
</dbReference>
<dbReference type="Gene3D" id="3.40.50.1240">
    <property type="entry name" value="Phosphoglycerate mutase-like"/>
    <property type="match status" value="1"/>
</dbReference>
<evidence type="ECO:0000256" key="13">
    <source>
        <dbReference type="ARBA" id="ARBA00043671"/>
    </source>
</evidence>
<evidence type="ECO:0000256" key="3">
    <source>
        <dbReference type="ARBA" id="ARBA00012976"/>
    </source>
</evidence>
<dbReference type="EMBL" id="JAXCGZ010017267">
    <property type="protein sequence ID" value="KAK7068393.1"/>
    <property type="molecule type" value="Genomic_DNA"/>
</dbReference>
<evidence type="ECO:0000256" key="14">
    <source>
        <dbReference type="ARBA" id="ARBA00043691"/>
    </source>
</evidence>
<comment type="catalytic activity">
    <reaction evidence="12">
        <text>1D-myo-inositol 1,2,5,6-tetrakisphosphate + H2O = 1D-myo-inositol 1,2,6-trisphosphate + phosphate</text>
        <dbReference type="Rhea" id="RHEA:77119"/>
        <dbReference type="ChEBI" id="CHEBI:15377"/>
        <dbReference type="ChEBI" id="CHEBI:43474"/>
        <dbReference type="ChEBI" id="CHEBI:195535"/>
        <dbReference type="ChEBI" id="CHEBI:195537"/>
        <dbReference type="EC" id="3.1.3.62"/>
    </reaction>
    <physiologicalReaction direction="left-to-right" evidence="12">
        <dbReference type="Rhea" id="RHEA:77120"/>
    </physiologicalReaction>
</comment>
<dbReference type="CDD" id="cd07061">
    <property type="entry name" value="HP_HAP_like"/>
    <property type="match status" value="1"/>
</dbReference>
<dbReference type="GO" id="GO:0003993">
    <property type="term" value="F:acid phosphatase activity"/>
    <property type="evidence" value="ECO:0007669"/>
    <property type="project" value="TreeGrafter"/>
</dbReference>
<dbReference type="GO" id="GO:0052745">
    <property type="term" value="F:inositol phosphate phosphatase activity"/>
    <property type="evidence" value="ECO:0007669"/>
    <property type="project" value="TreeGrafter"/>
</dbReference>
<dbReference type="AlphaFoldDB" id="A0AAN8ZYC2"/>
<evidence type="ECO:0000256" key="16">
    <source>
        <dbReference type="PIRSR" id="PIRSR000894-1"/>
    </source>
</evidence>
<accession>A0AAN8ZYC2</accession>
<dbReference type="Proteomes" id="UP001381693">
    <property type="component" value="Unassembled WGS sequence"/>
</dbReference>
<evidence type="ECO:0000256" key="10">
    <source>
        <dbReference type="ARBA" id="ARBA00023180"/>
    </source>
</evidence>
<evidence type="ECO:0000256" key="2">
    <source>
        <dbReference type="ARBA" id="ARBA00008422"/>
    </source>
</evidence>
<comment type="catalytic activity">
    <reaction evidence="15">
        <text>(2R)-2,3-bisphosphoglycerate + H2O = (2R)-2-phosphoglycerate + phosphate</text>
        <dbReference type="Rhea" id="RHEA:27381"/>
        <dbReference type="ChEBI" id="CHEBI:15377"/>
        <dbReference type="ChEBI" id="CHEBI:43474"/>
        <dbReference type="ChEBI" id="CHEBI:58248"/>
        <dbReference type="ChEBI" id="CHEBI:58289"/>
        <dbReference type="EC" id="3.1.3.80"/>
    </reaction>
    <physiologicalReaction direction="left-to-right" evidence="15">
        <dbReference type="Rhea" id="RHEA:27382"/>
    </physiologicalReaction>
</comment>
<gene>
    <name evidence="19" type="ORF">SK128_007921</name>
</gene>
<evidence type="ECO:0000256" key="7">
    <source>
        <dbReference type="ARBA" id="ARBA00022729"/>
    </source>
</evidence>
<keyword evidence="9" id="KW-0472">Membrane</keyword>
<dbReference type="Pfam" id="PF00328">
    <property type="entry name" value="His_Phos_2"/>
    <property type="match status" value="1"/>
</dbReference>
<evidence type="ECO:0000256" key="5">
    <source>
        <dbReference type="ARBA" id="ARBA00018097"/>
    </source>
</evidence>
<feature type="signal peptide" evidence="18">
    <location>
        <begin position="1"/>
        <end position="21"/>
    </location>
</feature>
<evidence type="ECO:0000256" key="12">
    <source>
        <dbReference type="ARBA" id="ARBA00043668"/>
    </source>
</evidence>
<keyword evidence="8" id="KW-0378">Hydrolase</keyword>
<comment type="catalytic activity">
    <reaction evidence="14">
        <text>1D-myo-inositol hexakisphosphate + H2O = 1D-myo-inositol 1,2,4,5,6-pentakisphosphate + phosphate</text>
        <dbReference type="Rhea" id="RHEA:16989"/>
        <dbReference type="ChEBI" id="CHEBI:15377"/>
        <dbReference type="ChEBI" id="CHEBI:43474"/>
        <dbReference type="ChEBI" id="CHEBI:57798"/>
        <dbReference type="ChEBI" id="CHEBI:58130"/>
        <dbReference type="EC" id="3.1.3.62"/>
    </reaction>
    <physiologicalReaction direction="left-to-right" evidence="14">
        <dbReference type="Rhea" id="RHEA:16990"/>
    </physiologicalReaction>
</comment>
<evidence type="ECO:0000256" key="6">
    <source>
        <dbReference type="ARBA" id="ARBA00022475"/>
    </source>
</evidence>
<feature type="chain" id="PRO_5042883747" description="Multiple inositol polyphosphate phosphatase 1" evidence="18">
    <location>
        <begin position="22"/>
        <end position="453"/>
    </location>
</feature>
<dbReference type="PIRSF" id="PIRSF000894">
    <property type="entry name" value="Acid_phosphatase"/>
    <property type="match status" value="1"/>
</dbReference>
<keyword evidence="20" id="KW-1185">Reference proteome</keyword>
<evidence type="ECO:0000313" key="19">
    <source>
        <dbReference type="EMBL" id="KAK7068393.1"/>
    </source>
</evidence>
<dbReference type="InterPro" id="IPR029033">
    <property type="entry name" value="His_PPase_superfam"/>
</dbReference>
<protein>
    <recommendedName>
        <fullName evidence="5">Multiple inositol polyphosphate phosphatase 1</fullName>
        <ecNumber evidence="4">3.1.3.62</ecNumber>
        <ecNumber evidence="3">3.1.3.80</ecNumber>
    </recommendedName>
    <alternativeName>
        <fullName evidence="11">2,3-bisphosphoglycerate 3-phosphatase</fullName>
    </alternativeName>
</protein>
<comment type="subcellular location">
    <subcellularLocation>
        <location evidence="1">Cell membrane</location>
    </subcellularLocation>
</comment>